<evidence type="ECO:0000313" key="3">
    <source>
        <dbReference type="EMBL" id="QHT79761.1"/>
    </source>
</evidence>
<protein>
    <recommendedName>
        <fullName evidence="2">DUF305 domain-containing protein</fullName>
    </recommendedName>
</protein>
<dbReference type="InterPro" id="IPR012347">
    <property type="entry name" value="Ferritin-like"/>
</dbReference>
<dbReference type="InterPro" id="IPR005183">
    <property type="entry name" value="DUF305_CopM-like"/>
</dbReference>
<organism evidence="3">
    <name type="scientific">viral metagenome</name>
    <dbReference type="NCBI Taxonomy" id="1070528"/>
    <lineage>
        <taxon>unclassified sequences</taxon>
        <taxon>metagenomes</taxon>
        <taxon>organismal metagenomes</taxon>
    </lineage>
</organism>
<dbReference type="Gene3D" id="1.20.1260.10">
    <property type="match status" value="1"/>
</dbReference>
<feature type="transmembrane region" description="Helical" evidence="1">
    <location>
        <begin position="68"/>
        <end position="88"/>
    </location>
</feature>
<sequence>MIMHHSTTNHLHVMFVIMVLSGFLTTMNVWADSINDIRFSLNDLYMTLLMTGWMFIFMGLFYKQHKTFLIGILLAIVNFWCIRSQFMISQQQYILGMIPHHSMAVHMSKKVLENNDLNNNIKLKSFVENIISNQSKEIVELKNNV</sequence>
<feature type="transmembrane region" description="Helical" evidence="1">
    <location>
        <begin position="12"/>
        <end position="31"/>
    </location>
</feature>
<dbReference type="EMBL" id="MN739954">
    <property type="protein sequence ID" value="QHT79761.1"/>
    <property type="molecule type" value="Genomic_DNA"/>
</dbReference>
<keyword evidence="1" id="KW-0472">Membrane</keyword>
<proteinExistence type="predicted"/>
<feature type="transmembrane region" description="Helical" evidence="1">
    <location>
        <begin position="43"/>
        <end position="62"/>
    </location>
</feature>
<evidence type="ECO:0000259" key="2">
    <source>
        <dbReference type="Pfam" id="PF03713"/>
    </source>
</evidence>
<keyword evidence="1" id="KW-0812">Transmembrane</keyword>
<dbReference type="Pfam" id="PF03713">
    <property type="entry name" value="DUF305"/>
    <property type="match status" value="1"/>
</dbReference>
<reference evidence="3" key="1">
    <citation type="journal article" date="2020" name="Nature">
        <title>Giant virus diversity and host interactions through global metagenomics.</title>
        <authorList>
            <person name="Schulz F."/>
            <person name="Roux S."/>
            <person name="Paez-Espino D."/>
            <person name="Jungbluth S."/>
            <person name="Walsh D.A."/>
            <person name="Denef V.J."/>
            <person name="McMahon K.D."/>
            <person name="Konstantinidis K.T."/>
            <person name="Eloe-Fadrosh E.A."/>
            <person name="Kyrpides N.C."/>
            <person name="Woyke T."/>
        </authorList>
    </citation>
    <scope>NUCLEOTIDE SEQUENCE</scope>
    <source>
        <strain evidence="3">GVMAG-M-3300023184-101</strain>
    </source>
</reference>
<evidence type="ECO:0000256" key="1">
    <source>
        <dbReference type="SAM" id="Phobius"/>
    </source>
</evidence>
<keyword evidence="1" id="KW-1133">Transmembrane helix</keyword>
<name>A0A6C0HGK4_9ZZZZ</name>
<feature type="domain" description="DUF305" evidence="2">
    <location>
        <begin position="91"/>
        <end position="143"/>
    </location>
</feature>
<dbReference type="AlphaFoldDB" id="A0A6C0HGK4"/>
<accession>A0A6C0HGK4</accession>